<proteinExistence type="predicted"/>
<dbReference type="SUPFAM" id="SSF51735">
    <property type="entry name" value="NAD(P)-binding Rossmann-fold domains"/>
    <property type="match status" value="1"/>
</dbReference>
<dbReference type="RefSeq" id="WP_363800386.1">
    <property type="nucleotide sequence ID" value="NZ_CP159925.1"/>
</dbReference>
<evidence type="ECO:0000259" key="2">
    <source>
        <dbReference type="Pfam" id="PF01370"/>
    </source>
</evidence>
<dbReference type="InterPro" id="IPR051207">
    <property type="entry name" value="ComplexI_NDUFA9_subunit"/>
</dbReference>
<keyword evidence="1" id="KW-1133">Transmembrane helix</keyword>
<evidence type="ECO:0000256" key="1">
    <source>
        <dbReference type="SAM" id="Phobius"/>
    </source>
</evidence>
<feature type="transmembrane region" description="Helical" evidence="1">
    <location>
        <begin position="365"/>
        <end position="384"/>
    </location>
</feature>
<gene>
    <name evidence="3" type="ORF">ABU614_09855</name>
</gene>
<accession>A0AAU8MX66</accession>
<dbReference type="GO" id="GO:0044877">
    <property type="term" value="F:protein-containing complex binding"/>
    <property type="evidence" value="ECO:0007669"/>
    <property type="project" value="TreeGrafter"/>
</dbReference>
<feature type="transmembrane region" description="Helical" evidence="1">
    <location>
        <begin position="20"/>
        <end position="37"/>
    </location>
</feature>
<dbReference type="InterPro" id="IPR001509">
    <property type="entry name" value="Epimerase_deHydtase"/>
</dbReference>
<dbReference type="AlphaFoldDB" id="A0AAU8MX66"/>
<name>A0AAU8MX66_9GAMM</name>
<feature type="transmembrane region" description="Helical" evidence="1">
    <location>
        <begin position="321"/>
        <end position="345"/>
    </location>
</feature>
<dbReference type="Pfam" id="PF13781">
    <property type="entry name" value="DoxX_3"/>
    <property type="match status" value="1"/>
</dbReference>
<dbReference type="InterPro" id="IPR025695">
    <property type="entry name" value="DoxX-like"/>
</dbReference>
<reference evidence="3" key="1">
    <citation type="submission" date="2024-06" db="EMBL/GenBank/DDBJ databases">
        <authorList>
            <person name="Li S."/>
        </authorList>
    </citation>
    <scope>NUCLEOTIDE SEQUENCE</scope>
    <source>
        <strain evidence="3">SR10</strain>
    </source>
</reference>
<dbReference type="PANTHER" id="PTHR12126">
    <property type="entry name" value="NADH-UBIQUINONE OXIDOREDUCTASE 39 KDA SUBUNIT-RELATED"/>
    <property type="match status" value="1"/>
</dbReference>
<dbReference type="Gene3D" id="3.40.50.720">
    <property type="entry name" value="NAD(P)-binding Rossmann-like Domain"/>
    <property type="match status" value="1"/>
</dbReference>
<feature type="transmembrane region" description="Helical" evidence="1">
    <location>
        <begin position="391"/>
        <end position="410"/>
    </location>
</feature>
<evidence type="ECO:0000313" key="3">
    <source>
        <dbReference type="EMBL" id="XCO77065.1"/>
    </source>
</evidence>
<keyword evidence="1" id="KW-0472">Membrane</keyword>
<protein>
    <submittedName>
        <fullName evidence="3">DoxX-like family protein</fullName>
    </submittedName>
</protein>
<dbReference type="EMBL" id="CP159925">
    <property type="protein sequence ID" value="XCO77065.1"/>
    <property type="molecule type" value="Genomic_DNA"/>
</dbReference>
<feature type="transmembrane region" description="Helical" evidence="1">
    <location>
        <begin position="422"/>
        <end position="439"/>
    </location>
</feature>
<dbReference type="Pfam" id="PF01370">
    <property type="entry name" value="Epimerase"/>
    <property type="match status" value="1"/>
</dbReference>
<dbReference type="PANTHER" id="PTHR12126:SF11">
    <property type="entry name" value="NADH DEHYDROGENASE [UBIQUINONE] 1 ALPHA SUBCOMPLEX SUBUNIT 9, MITOCHONDRIAL"/>
    <property type="match status" value="1"/>
</dbReference>
<feature type="domain" description="NAD-dependent epimerase/dehydratase" evidence="2">
    <location>
        <begin position="20"/>
        <end position="133"/>
    </location>
</feature>
<organism evidence="3">
    <name type="scientific">Lysobacter firmicutimachus</name>
    <dbReference type="NCBI Taxonomy" id="1792846"/>
    <lineage>
        <taxon>Bacteria</taxon>
        <taxon>Pseudomonadati</taxon>
        <taxon>Pseudomonadota</taxon>
        <taxon>Gammaproteobacteria</taxon>
        <taxon>Lysobacterales</taxon>
        <taxon>Lysobacteraceae</taxon>
        <taxon>Lysobacter</taxon>
    </lineage>
</organism>
<keyword evidence="1" id="KW-0812">Transmembrane</keyword>
<sequence>MDEPASDRAPRTDATAPKTVLVIGANGFLAGYLIAALRRHGWRVLRGIRDTPRALREDERRADLARMTSPQDWRETLRGVDAVVNAAGILRETGAQTFQAIHVDGPLAAAQACVDLGVPRFVQLSALGEPADGEFIASKHRFDDALLRLPLTAVALRPSVVYAASGSYGGTSLLRALAAFPGRQLLPSDGRWPLQPVAAEDLGEIAARAAGGTQHGVYDVGGPQPLSLREYQATWRRWLRIEGHGAVAFPESLVSLQVAIGERLGRDPVGETMWRMLRRGNVARPDAHARLQADFGHAPAALAEALATTPSQVQDRWQAQLYFLAPMLRVAVVALWLISAAAGWLTPAATIEAMVADSPLQHWQPVALARVAAGLDAILGLALLLGWRPRLVLGLMGLSVLAYTAAFGVLLPGQWLDPLGGLAKNLVLLPALAVAWVLADRR</sequence>
<dbReference type="InterPro" id="IPR036291">
    <property type="entry name" value="NAD(P)-bd_dom_sf"/>
</dbReference>